<dbReference type="Proteomes" id="UP001596388">
    <property type="component" value="Unassembled WGS sequence"/>
</dbReference>
<keyword evidence="3" id="KW-0157">Chromophore</keyword>
<dbReference type="RefSeq" id="WP_390219590.1">
    <property type="nucleotide sequence ID" value="NZ_JBHTAG010000004.1"/>
</dbReference>
<feature type="domain" description="Response regulatory" evidence="7">
    <location>
        <begin position="12"/>
        <end position="126"/>
    </location>
</feature>
<protein>
    <submittedName>
        <fullName evidence="10">PAS domain S-box protein</fullName>
    </submittedName>
</protein>
<dbReference type="InterPro" id="IPR004358">
    <property type="entry name" value="Sig_transdc_His_kin-like_C"/>
</dbReference>
<feature type="domain" description="PAS" evidence="8">
    <location>
        <begin position="669"/>
        <end position="726"/>
    </location>
</feature>
<evidence type="ECO:0000259" key="9">
    <source>
        <dbReference type="PROSITE" id="PS50113"/>
    </source>
</evidence>
<dbReference type="PROSITE" id="PS50113">
    <property type="entry name" value="PAC"/>
    <property type="match status" value="2"/>
</dbReference>
<dbReference type="InterPro" id="IPR036890">
    <property type="entry name" value="HATPase_C_sf"/>
</dbReference>
<dbReference type="SUPFAM" id="SSF55785">
    <property type="entry name" value="PYP-like sensor domain (PAS domain)"/>
    <property type="match status" value="4"/>
</dbReference>
<dbReference type="PROSITE" id="PS50112">
    <property type="entry name" value="PAS"/>
    <property type="match status" value="3"/>
</dbReference>
<dbReference type="CDD" id="cd00130">
    <property type="entry name" value="PAS"/>
    <property type="match status" value="2"/>
</dbReference>
<dbReference type="Gene3D" id="3.30.565.10">
    <property type="entry name" value="Histidine kinase-like ATPase, C-terminal domain"/>
    <property type="match status" value="1"/>
</dbReference>
<dbReference type="InterPro" id="IPR001789">
    <property type="entry name" value="Sig_transdc_resp-reg_receiver"/>
</dbReference>
<dbReference type="SMART" id="SM00065">
    <property type="entry name" value="GAF"/>
    <property type="match status" value="1"/>
</dbReference>
<dbReference type="SUPFAM" id="SSF55874">
    <property type="entry name" value="ATPase domain of HSP90 chaperone/DNA topoisomerase II/histidine kinase"/>
    <property type="match status" value="1"/>
</dbReference>
<feature type="domain" description="PAS" evidence="8">
    <location>
        <begin position="544"/>
        <end position="580"/>
    </location>
</feature>
<dbReference type="InterPro" id="IPR029016">
    <property type="entry name" value="GAF-like_dom_sf"/>
</dbReference>
<proteinExistence type="predicted"/>
<dbReference type="InterPro" id="IPR000700">
    <property type="entry name" value="PAS-assoc_C"/>
</dbReference>
<dbReference type="PANTHER" id="PTHR47429:SF2">
    <property type="entry name" value="PROTEIN TWIN LOV 1"/>
    <property type="match status" value="1"/>
</dbReference>
<evidence type="ECO:0000256" key="1">
    <source>
        <dbReference type="ARBA" id="ARBA00022630"/>
    </source>
</evidence>
<dbReference type="PRINTS" id="PR00344">
    <property type="entry name" value="BCTRLSENSOR"/>
</dbReference>
<evidence type="ECO:0000256" key="3">
    <source>
        <dbReference type="ARBA" id="ARBA00022991"/>
    </source>
</evidence>
<dbReference type="PROSITE" id="PS50109">
    <property type="entry name" value="HIS_KIN"/>
    <property type="match status" value="1"/>
</dbReference>
<dbReference type="AlphaFoldDB" id="A0ABD5WZD0"/>
<evidence type="ECO:0000256" key="2">
    <source>
        <dbReference type="ARBA" id="ARBA00022643"/>
    </source>
</evidence>
<evidence type="ECO:0000313" key="11">
    <source>
        <dbReference type="Proteomes" id="UP001596388"/>
    </source>
</evidence>
<organism evidence="10 11">
    <name type="scientific">Halobaculum marinum</name>
    <dbReference type="NCBI Taxonomy" id="3031996"/>
    <lineage>
        <taxon>Archaea</taxon>
        <taxon>Methanobacteriati</taxon>
        <taxon>Methanobacteriota</taxon>
        <taxon>Stenosarchaea group</taxon>
        <taxon>Halobacteria</taxon>
        <taxon>Halobacteriales</taxon>
        <taxon>Haloferacaceae</taxon>
        <taxon>Halobaculum</taxon>
    </lineage>
</organism>
<dbReference type="InterPro" id="IPR035965">
    <property type="entry name" value="PAS-like_dom_sf"/>
</dbReference>
<dbReference type="InterPro" id="IPR003018">
    <property type="entry name" value="GAF"/>
</dbReference>
<dbReference type="Pfam" id="PF13185">
    <property type="entry name" value="GAF_2"/>
    <property type="match status" value="1"/>
</dbReference>
<dbReference type="SUPFAM" id="SSF55781">
    <property type="entry name" value="GAF domain-like"/>
    <property type="match status" value="1"/>
</dbReference>
<dbReference type="Pfam" id="PF13426">
    <property type="entry name" value="PAS_9"/>
    <property type="match status" value="2"/>
</dbReference>
<dbReference type="Gene3D" id="3.30.450.20">
    <property type="entry name" value="PAS domain"/>
    <property type="match status" value="4"/>
</dbReference>
<dbReference type="PANTHER" id="PTHR47429">
    <property type="entry name" value="PROTEIN TWIN LOV 1"/>
    <property type="match status" value="1"/>
</dbReference>
<comment type="caution">
    <text evidence="10">The sequence shown here is derived from an EMBL/GenBank/DDBJ whole genome shotgun (WGS) entry which is preliminary data.</text>
</comment>
<dbReference type="SMART" id="SM00091">
    <property type="entry name" value="PAS"/>
    <property type="match status" value="4"/>
</dbReference>
<feature type="coiled-coil region" evidence="5">
    <location>
        <begin position="649"/>
        <end position="679"/>
    </location>
</feature>
<accession>A0ABD5WZD0</accession>
<sequence>MSTTSPQDLLARALFVAPSGRPREALRRLLPDATRRRLSVSPVGSVGEAVEALAASGDDIDCVICHHEPPLVDGSAAVGAFADAAVPVFAATTLDAAGDALDAGAVDVLPLSDGELVHEVTVNRLDRALDTDAESGGDQTDRERRLVDARDHLRRTLERVSDGFFAITPGWEVTYANSAGAEVLRGIMHVEEGEPLLGENLLAHAPEALESAFYEPFAEAMETQTPVTVEDRYDPVDRWFSVNAYPSESGLSVYFTDVTERKRREQELELKTRALETAPIGMSITDPNQADNPLVYVNERFEEVTGYDAADAVGQNCRFLQGPATDERAVAQLREAVAAHESTTVELRNYTADGDPFWNEVILAPVFDDDGDLRNYTGFQRDVTRRKERERTLGHLVDVTRWFQRVEGREELLASTVDALDDVFGYDRAIVRLHDADEGVLRPAQASERMAPAMASYPAVSDSTGPSGRAFRTGEPVIVDDLDAINDRDYGPARSAMLLPLGDHGTVAVGSPDPESFDREDAALVELLVRTAASAFDRLDRQAEMRRLQQVVDHVDEKAFLLDTDGRFSFATDQLNRYVGVDDLVGVDLGDVVATADAERAAAVAAAVSDDPTDPTRTVETSVDRGDGRRTPVAIELSPVADDVAAGAVAGVLSDISELAETREDLRRERDRFRELFENLPDPVVEVDLSDGAPRIVDANPSFTDVFDTPAASVAGESLNDRIVPSGALDDARRIDRRVVGGDPSPAEVRRTTASGDMDFLFRGIPYTRDGRQHAFAVYTDITEQRERERFLQILNRVLRHNLRNDLNVVMGLGELLAEDLDDPALASAAGVLATKARKATTLSEKAKRIEQVLGARGGTTERVELGWHLRRALDQQRDRFPDAEISVEMPATVPVEVNQDVDVGRALVELAENALEHNDSAEVALHVEVTAPDDPTDQTVIRFSDNGPGIPDTEWAVITGDQEISQLTHASGLGLWLTRWLVDAHNGTLSRVETESDGAVVVLELPTATGESTAR</sequence>
<gene>
    <name evidence="10" type="ORF">ACFQKD_16810</name>
</gene>
<keyword evidence="1" id="KW-0285">Flavoprotein</keyword>
<evidence type="ECO:0000256" key="4">
    <source>
        <dbReference type="PROSITE-ProRule" id="PRU00169"/>
    </source>
</evidence>
<keyword evidence="11" id="KW-1185">Reference proteome</keyword>
<evidence type="ECO:0000259" key="7">
    <source>
        <dbReference type="PROSITE" id="PS50110"/>
    </source>
</evidence>
<dbReference type="InterPro" id="IPR000014">
    <property type="entry name" value="PAS"/>
</dbReference>
<feature type="domain" description="PAS" evidence="8">
    <location>
        <begin position="267"/>
        <end position="340"/>
    </location>
</feature>
<evidence type="ECO:0000259" key="8">
    <source>
        <dbReference type="PROSITE" id="PS50112"/>
    </source>
</evidence>
<name>A0ABD5WZD0_9EURY</name>
<evidence type="ECO:0000256" key="5">
    <source>
        <dbReference type="SAM" id="Coils"/>
    </source>
</evidence>
<keyword evidence="5" id="KW-0175">Coiled coil</keyword>
<dbReference type="NCBIfam" id="TIGR00229">
    <property type="entry name" value="sensory_box"/>
    <property type="match status" value="3"/>
</dbReference>
<feature type="domain" description="PAC" evidence="9">
    <location>
        <begin position="343"/>
        <end position="395"/>
    </location>
</feature>
<dbReference type="InterPro" id="IPR003594">
    <property type="entry name" value="HATPase_dom"/>
</dbReference>
<dbReference type="InterPro" id="IPR005467">
    <property type="entry name" value="His_kinase_dom"/>
</dbReference>
<dbReference type="Pfam" id="PF02518">
    <property type="entry name" value="HATPase_c"/>
    <property type="match status" value="1"/>
</dbReference>
<dbReference type="InterPro" id="IPR013656">
    <property type="entry name" value="PAS_4"/>
</dbReference>
<dbReference type="Gene3D" id="3.30.450.40">
    <property type="match status" value="1"/>
</dbReference>
<reference evidence="10 11" key="1">
    <citation type="journal article" date="2019" name="Int. J. Syst. Evol. Microbiol.">
        <title>The Global Catalogue of Microorganisms (GCM) 10K type strain sequencing project: providing services to taxonomists for standard genome sequencing and annotation.</title>
        <authorList>
            <consortium name="The Broad Institute Genomics Platform"/>
            <consortium name="The Broad Institute Genome Sequencing Center for Infectious Disease"/>
            <person name="Wu L."/>
            <person name="Ma J."/>
        </authorList>
    </citation>
    <scope>NUCLEOTIDE SEQUENCE [LARGE SCALE GENOMIC DNA]</scope>
    <source>
        <strain evidence="10 11">DT55</strain>
    </source>
</reference>
<keyword evidence="2" id="KW-0288">FMN</keyword>
<comment type="caution">
    <text evidence="4">Lacks conserved residue(s) required for the propagation of feature annotation.</text>
</comment>
<dbReference type="CDD" id="cd00075">
    <property type="entry name" value="HATPase"/>
    <property type="match status" value="1"/>
</dbReference>
<dbReference type="SMART" id="SM00086">
    <property type="entry name" value="PAC"/>
    <property type="match status" value="3"/>
</dbReference>
<evidence type="ECO:0000259" key="6">
    <source>
        <dbReference type="PROSITE" id="PS50109"/>
    </source>
</evidence>
<evidence type="ECO:0000313" key="10">
    <source>
        <dbReference type="EMBL" id="MFC7098969.1"/>
    </source>
</evidence>
<dbReference type="Pfam" id="PF08448">
    <property type="entry name" value="PAS_4"/>
    <property type="match status" value="2"/>
</dbReference>
<feature type="domain" description="Histidine kinase" evidence="6">
    <location>
        <begin position="798"/>
        <end position="1010"/>
    </location>
</feature>
<dbReference type="EMBL" id="JBHTAG010000004">
    <property type="protein sequence ID" value="MFC7098969.1"/>
    <property type="molecule type" value="Genomic_DNA"/>
</dbReference>
<feature type="domain" description="PAC" evidence="9">
    <location>
        <begin position="617"/>
        <end position="668"/>
    </location>
</feature>
<dbReference type="InterPro" id="IPR001610">
    <property type="entry name" value="PAC"/>
</dbReference>
<dbReference type="PROSITE" id="PS50110">
    <property type="entry name" value="RESPONSE_REGULATORY"/>
    <property type="match status" value="1"/>
</dbReference>
<dbReference type="SMART" id="SM00387">
    <property type="entry name" value="HATPase_c"/>
    <property type="match status" value="1"/>
</dbReference>